<evidence type="ECO:0000313" key="3">
    <source>
        <dbReference type="Proteomes" id="UP000297245"/>
    </source>
</evidence>
<feature type="transmembrane region" description="Helical" evidence="1">
    <location>
        <begin position="321"/>
        <end position="338"/>
    </location>
</feature>
<dbReference type="AlphaFoldDB" id="A0A4S8M393"/>
<feature type="transmembrane region" description="Helical" evidence="1">
    <location>
        <begin position="47"/>
        <end position="69"/>
    </location>
</feature>
<proteinExistence type="predicted"/>
<evidence type="ECO:0000256" key="1">
    <source>
        <dbReference type="SAM" id="Phobius"/>
    </source>
</evidence>
<dbReference type="Proteomes" id="UP000297245">
    <property type="component" value="Unassembled WGS sequence"/>
</dbReference>
<reference evidence="2 3" key="1">
    <citation type="journal article" date="2019" name="Nat. Ecol. Evol.">
        <title>Megaphylogeny resolves global patterns of mushroom evolution.</title>
        <authorList>
            <person name="Varga T."/>
            <person name="Krizsan K."/>
            <person name="Foldi C."/>
            <person name="Dima B."/>
            <person name="Sanchez-Garcia M."/>
            <person name="Sanchez-Ramirez S."/>
            <person name="Szollosi G.J."/>
            <person name="Szarkandi J.G."/>
            <person name="Papp V."/>
            <person name="Albert L."/>
            <person name="Andreopoulos W."/>
            <person name="Angelini C."/>
            <person name="Antonin V."/>
            <person name="Barry K.W."/>
            <person name="Bougher N.L."/>
            <person name="Buchanan P."/>
            <person name="Buyck B."/>
            <person name="Bense V."/>
            <person name="Catcheside P."/>
            <person name="Chovatia M."/>
            <person name="Cooper J."/>
            <person name="Damon W."/>
            <person name="Desjardin D."/>
            <person name="Finy P."/>
            <person name="Geml J."/>
            <person name="Haridas S."/>
            <person name="Hughes K."/>
            <person name="Justo A."/>
            <person name="Karasinski D."/>
            <person name="Kautmanova I."/>
            <person name="Kiss B."/>
            <person name="Kocsube S."/>
            <person name="Kotiranta H."/>
            <person name="LaButti K.M."/>
            <person name="Lechner B.E."/>
            <person name="Liimatainen K."/>
            <person name="Lipzen A."/>
            <person name="Lukacs Z."/>
            <person name="Mihaltcheva S."/>
            <person name="Morgado L.N."/>
            <person name="Niskanen T."/>
            <person name="Noordeloos M.E."/>
            <person name="Ohm R.A."/>
            <person name="Ortiz-Santana B."/>
            <person name="Ovrebo C."/>
            <person name="Racz N."/>
            <person name="Riley R."/>
            <person name="Savchenko A."/>
            <person name="Shiryaev A."/>
            <person name="Soop K."/>
            <person name="Spirin V."/>
            <person name="Szebenyi C."/>
            <person name="Tomsovsky M."/>
            <person name="Tulloss R.E."/>
            <person name="Uehling J."/>
            <person name="Grigoriev I.V."/>
            <person name="Vagvolgyi C."/>
            <person name="Papp T."/>
            <person name="Martin F.M."/>
            <person name="Miettinen O."/>
            <person name="Hibbett D.S."/>
            <person name="Nagy L.G."/>
        </authorList>
    </citation>
    <scope>NUCLEOTIDE SEQUENCE [LARGE SCALE GENOMIC DNA]</scope>
    <source>
        <strain evidence="2 3">CBS 962.96</strain>
    </source>
</reference>
<keyword evidence="1" id="KW-0472">Membrane</keyword>
<keyword evidence="1" id="KW-0812">Transmembrane</keyword>
<gene>
    <name evidence="2" type="ORF">K435DRAFT_797223</name>
</gene>
<keyword evidence="1" id="KW-1133">Transmembrane helix</keyword>
<accession>A0A4S8M393</accession>
<organism evidence="2 3">
    <name type="scientific">Dendrothele bispora (strain CBS 962.96)</name>
    <dbReference type="NCBI Taxonomy" id="1314807"/>
    <lineage>
        <taxon>Eukaryota</taxon>
        <taxon>Fungi</taxon>
        <taxon>Dikarya</taxon>
        <taxon>Basidiomycota</taxon>
        <taxon>Agaricomycotina</taxon>
        <taxon>Agaricomycetes</taxon>
        <taxon>Agaricomycetidae</taxon>
        <taxon>Agaricales</taxon>
        <taxon>Agaricales incertae sedis</taxon>
        <taxon>Dendrothele</taxon>
    </lineage>
</organism>
<evidence type="ECO:0000313" key="2">
    <source>
        <dbReference type="EMBL" id="THU96619.1"/>
    </source>
</evidence>
<keyword evidence="3" id="KW-1185">Reference proteome</keyword>
<sequence>MYKSTSLGGTSHEIHRETFKYNSCYYNLCSLDRPPRLHFRPSVLCAYGVYTMAFAVSAVVPGLGIAFFANVFTTLRRRAVFTSSCLCQLVLANYRGVAATRLDSRSTTPSTNTNTSMPHKNEFTKFDVMVPGFQGRLKPFSTFWVLLKDGFNCRLRKSFKFLHSNFLIRLHKFGIKELSYLVSVYSPQPHFSASSPKNTFMIVWSFKNMLVLIDPIMRYVLEIELTDVIWGVIEESWDKEPKLRPSFDIVVRMWGARGIILVVEMEAAVLVVLEEQVEGCMRLILRTSWNQNRLRDLLWKKPGSPKKRGKEYRQHPKWKPLVLRLPLPAFLAVVVVYLV</sequence>
<protein>
    <submittedName>
        <fullName evidence="2">Uncharacterized protein</fullName>
    </submittedName>
</protein>
<name>A0A4S8M393_DENBC</name>
<dbReference type="EMBL" id="ML179173">
    <property type="protein sequence ID" value="THU96619.1"/>
    <property type="molecule type" value="Genomic_DNA"/>
</dbReference>